<dbReference type="EMBL" id="JBHTMO010000013">
    <property type="protein sequence ID" value="MFD1392949.1"/>
    <property type="molecule type" value="Genomic_DNA"/>
</dbReference>
<evidence type="ECO:0000313" key="2">
    <source>
        <dbReference type="Proteomes" id="UP001597249"/>
    </source>
</evidence>
<dbReference type="Proteomes" id="UP001597249">
    <property type="component" value="Unassembled WGS sequence"/>
</dbReference>
<dbReference type="SUPFAM" id="SSF56327">
    <property type="entry name" value="LDH C-terminal domain-like"/>
    <property type="match status" value="1"/>
</dbReference>
<dbReference type="PANTHER" id="PTHR43128">
    <property type="entry name" value="L-2-HYDROXYCARBOXYLATE DEHYDROGENASE (NAD(P)(+))"/>
    <property type="match status" value="1"/>
</dbReference>
<organism evidence="1 2">
    <name type="scientific">Lacticaseibacillus jixianensis</name>
    <dbReference type="NCBI Taxonomy" id="2486012"/>
    <lineage>
        <taxon>Bacteria</taxon>
        <taxon>Bacillati</taxon>
        <taxon>Bacillota</taxon>
        <taxon>Bacilli</taxon>
        <taxon>Lactobacillales</taxon>
        <taxon>Lactobacillaceae</taxon>
        <taxon>Lacticaseibacillus</taxon>
    </lineage>
</organism>
<sequence length="295" mass="30790">MQKVVVCGESTATQVVVAKLLQSRLALTILVDAPTPEKVGLAALSALAAVSENSFQKATPKQLADADILVLTDFAEGSLADIRQANLAGMRRLFKAAMAAGFAGKLLVATHESELCTYFAQRFSGLKPEMVLGVGTMGLTKCFEHALARAFDVPTGAVTAYVIGTQTDYTLLWSRAYIGATAVMSLLQDVPDAAGIMHQVQEACAAFAQAADAESFSGLVERLVAAVAGSALIAPVAVRYDNGERPVVYSRPVQIDRRGASAIANVSGSEAERQSLTAALSALGEQITAIEAGEN</sequence>
<protein>
    <submittedName>
        <fullName evidence="1">Lactate dehydrogenase</fullName>
    </submittedName>
</protein>
<evidence type="ECO:0000313" key="1">
    <source>
        <dbReference type="EMBL" id="MFD1392949.1"/>
    </source>
</evidence>
<name>A0ABW4B810_9LACO</name>
<proteinExistence type="predicted"/>
<gene>
    <name evidence="1" type="ORF">ACFQ3L_04995</name>
</gene>
<accession>A0ABW4B810</accession>
<reference evidence="2" key="1">
    <citation type="journal article" date="2019" name="Int. J. Syst. Evol. Microbiol.">
        <title>The Global Catalogue of Microorganisms (GCM) 10K type strain sequencing project: providing services to taxonomists for standard genome sequencing and annotation.</title>
        <authorList>
            <consortium name="The Broad Institute Genomics Platform"/>
            <consortium name="The Broad Institute Genome Sequencing Center for Infectious Disease"/>
            <person name="Wu L."/>
            <person name="Ma J."/>
        </authorList>
    </citation>
    <scope>NUCLEOTIDE SEQUENCE [LARGE SCALE GENOMIC DNA]</scope>
    <source>
        <strain evidence="2">CCM 8911</strain>
    </source>
</reference>
<dbReference type="SUPFAM" id="SSF51735">
    <property type="entry name" value="NAD(P)-binding Rossmann-fold domains"/>
    <property type="match status" value="1"/>
</dbReference>
<comment type="caution">
    <text evidence="1">The sequence shown here is derived from an EMBL/GenBank/DDBJ whole genome shotgun (WGS) entry which is preliminary data.</text>
</comment>
<dbReference type="InterPro" id="IPR015955">
    <property type="entry name" value="Lactate_DH/Glyco_Ohase_4_C"/>
</dbReference>
<dbReference type="RefSeq" id="WP_125584926.1">
    <property type="nucleotide sequence ID" value="NZ_JBHTMO010000013.1"/>
</dbReference>
<keyword evidence="2" id="KW-1185">Reference proteome</keyword>
<dbReference type="PANTHER" id="PTHR43128:SF16">
    <property type="entry name" value="L-LACTATE DEHYDROGENASE"/>
    <property type="match status" value="1"/>
</dbReference>
<dbReference type="InterPro" id="IPR036291">
    <property type="entry name" value="NAD(P)-bd_dom_sf"/>
</dbReference>
<dbReference type="Gene3D" id="3.90.110.10">
    <property type="entry name" value="Lactate dehydrogenase/glycoside hydrolase, family 4, C-terminal"/>
    <property type="match status" value="1"/>
</dbReference>
<dbReference type="Gene3D" id="3.40.50.720">
    <property type="entry name" value="NAD(P)-binding Rossmann-like Domain"/>
    <property type="match status" value="1"/>
</dbReference>